<gene>
    <name evidence="1" type="ORF">GM921_00650</name>
</gene>
<dbReference type="AlphaFoldDB" id="A0A923DXU0"/>
<dbReference type="RefSeq" id="WP_182920682.1">
    <property type="nucleotide sequence ID" value="NZ_WNXD01000001.1"/>
</dbReference>
<comment type="caution">
    <text evidence="1">The sequence shown here is derived from an EMBL/GenBank/DDBJ whole genome shotgun (WGS) entry which is preliminary data.</text>
</comment>
<evidence type="ECO:0000313" key="2">
    <source>
        <dbReference type="Proteomes" id="UP000601055"/>
    </source>
</evidence>
<dbReference type="EMBL" id="WNXD01000001">
    <property type="protein sequence ID" value="MBB2143979.1"/>
    <property type="molecule type" value="Genomic_DNA"/>
</dbReference>
<accession>A0A923DXU0</accession>
<evidence type="ECO:0000313" key="1">
    <source>
        <dbReference type="EMBL" id="MBB2143979.1"/>
    </source>
</evidence>
<reference evidence="1" key="1">
    <citation type="submission" date="2019-11" db="EMBL/GenBank/DDBJ databases">
        <title>Description of Pedobacter sp. LMG 31464T.</title>
        <authorList>
            <person name="Carlier A."/>
            <person name="Qi S."/>
            <person name="Vandamme P."/>
        </authorList>
    </citation>
    <scope>NUCLEOTIDE SEQUENCE</scope>
    <source>
        <strain evidence="1">LMG 31464</strain>
    </source>
</reference>
<keyword evidence="2" id="KW-1185">Reference proteome</keyword>
<protein>
    <submittedName>
        <fullName evidence="1">Uncharacterized protein</fullName>
    </submittedName>
</protein>
<organism evidence="1 2">
    <name type="scientific">Pedobacter planticolens</name>
    <dbReference type="NCBI Taxonomy" id="2679964"/>
    <lineage>
        <taxon>Bacteria</taxon>
        <taxon>Pseudomonadati</taxon>
        <taxon>Bacteroidota</taxon>
        <taxon>Sphingobacteriia</taxon>
        <taxon>Sphingobacteriales</taxon>
        <taxon>Sphingobacteriaceae</taxon>
        <taxon>Pedobacter</taxon>
    </lineage>
</organism>
<dbReference type="Proteomes" id="UP000601055">
    <property type="component" value="Unassembled WGS sequence"/>
</dbReference>
<proteinExistence type="predicted"/>
<name>A0A923DXU0_9SPHI</name>
<sequence>MELIKGAYERYLIAGICKQRTLDGKAPILIDHQFITENYKNENPPIEFEEKCFALLKNLYHMGGKINKDLELNSTRDFALGYADAEEFCRIVEQLEDDYSITIRKTHRMARGNGSKVYIGVKMTSSGKEKAAKVLSKMPMVGLVSQEITTGDLETDQKINHARGFFFAKPQNMDKMRSACETLSYVLEPLRDDLTDVFSSKDVADFFQLVNRFDIRHNKDTFCGGRAGGNGRFYGFQ</sequence>